<evidence type="ECO:0000313" key="2">
    <source>
        <dbReference type="EMBL" id="MFD2696621.1"/>
    </source>
</evidence>
<comment type="caution">
    <text evidence="2">The sequence shown here is derived from an EMBL/GenBank/DDBJ whole genome shotgun (WGS) entry which is preliminary data.</text>
</comment>
<name>A0ABW5S9Y3_9FLAO</name>
<keyword evidence="3" id="KW-1185">Reference proteome</keyword>
<dbReference type="Gene3D" id="1.10.10.2910">
    <property type="match status" value="1"/>
</dbReference>
<evidence type="ECO:0000313" key="3">
    <source>
        <dbReference type="Proteomes" id="UP001597357"/>
    </source>
</evidence>
<reference evidence="3" key="1">
    <citation type="journal article" date="2019" name="Int. J. Syst. Evol. Microbiol.">
        <title>The Global Catalogue of Microorganisms (GCM) 10K type strain sequencing project: providing services to taxonomists for standard genome sequencing and annotation.</title>
        <authorList>
            <consortium name="The Broad Institute Genomics Platform"/>
            <consortium name="The Broad Institute Genome Sequencing Center for Infectious Disease"/>
            <person name="Wu L."/>
            <person name="Ma J."/>
        </authorList>
    </citation>
    <scope>NUCLEOTIDE SEQUENCE [LARGE SCALE GENOMIC DNA]</scope>
    <source>
        <strain evidence="3">KCTC 42255</strain>
    </source>
</reference>
<dbReference type="EMBL" id="JBHULZ010000006">
    <property type="protein sequence ID" value="MFD2696621.1"/>
    <property type="molecule type" value="Genomic_DNA"/>
</dbReference>
<dbReference type="RefSeq" id="WP_379043047.1">
    <property type="nucleotide sequence ID" value="NZ_JBHULZ010000006.1"/>
</dbReference>
<dbReference type="InterPro" id="IPR006640">
    <property type="entry name" value="SprT-like_domain"/>
</dbReference>
<accession>A0ABW5S9Y3</accession>
<dbReference type="Proteomes" id="UP001597357">
    <property type="component" value="Unassembled WGS sequence"/>
</dbReference>
<evidence type="ECO:0000259" key="1">
    <source>
        <dbReference type="Pfam" id="PF10263"/>
    </source>
</evidence>
<protein>
    <submittedName>
        <fullName evidence="2">SprT-like domain-containing protein</fullName>
    </submittedName>
</protein>
<sequence length="199" mass="23451">MQQVLAKYIPKAAVEGICILIQEWRVQLKIVNERKTRHGDYKMRGGYHIITVNANLNPYRFLITLVHELAHLVAFEKYGHHIKPHGKEWKHSFTSLMLPLLHPSIFPSDLLPVLARHFKNPTASSDTDTLLHIALKKYDEASNKSYIFEIPYGSYFKFRDHKIFRKEKKRIKRYECIEIKTGRVYVFQPHAQVELVKEN</sequence>
<dbReference type="Pfam" id="PF10263">
    <property type="entry name" value="SprT-like"/>
    <property type="match status" value="1"/>
</dbReference>
<gene>
    <name evidence="2" type="ORF">ACFSQ0_01310</name>
</gene>
<proteinExistence type="predicted"/>
<organism evidence="2 3">
    <name type="scientific">Mesonia sediminis</name>
    <dbReference type="NCBI Taxonomy" id="1703946"/>
    <lineage>
        <taxon>Bacteria</taxon>
        <taxon>Pseudomonadati</taxon>
        <taxon>Bacteroidota</taxon>
        <taxon>Flavobacteriia</taxon>
        <taxon>Flavobacteriales</taxon>
        <taxon>Flavobacteriaceae</taxon>
        <taxon>Mesonia</taxon>
    </lineage>
</organism>
<feature type="domain" description="SprT-like" evidence="1">
    <location>
        <begin position="25"/>
        <end position="93"/>
    </location>
</feature>